<organism evidence="1 2">
    <name type="scientific">Acer saccharum</name>
    <name type="common">Sugar maple</name>
    <dbReference type="NCBI Taxonomy" id="4024"/>
    <lineage>
        <taxon>Eukaryota</taxon>
        <taxon>Viridiplantae</taxon>
        <taxon>Streptophyta</taxon>
        <taxon>Embryophyta</taxon>
        <taxon>Tracheophyta</taxon>
        <taxon>Spermatophyta</taxon>
        <taxon>Magnoliopsida</taxon>
        <taxon>eudicotyledons</taxon>
        <taxon>Gunneridae</taxon>
        <taxon>Pentapetalae</taxon>
        <taxon>rosids</taxon>
        <taxon>malvids</taxon>
        <taxon>Sapindales</taxon>
        <taxon>Sapindaceae</taxon>
        <taxon>Hippocastanoideae</taxon>
        <taxon>Acereae</taxon>
        <taxon>Acer</taxon>
    </lineage>
</organism>
<gene>
    <name evidence="1" type="ORF">LWI29_008480</name>
</gene>
<keyword evidence="2" id="KW-1185">Reference proteome</keyword>
<reference evidence="1" key="2">
    <citation type="submission" date="2023-06" db="EMBL/GenBank/DDBJ databases">
        <authorList>
            <person name="Swenson N.G."/>
            <person name="Wegrzyn J.L."/>
            <person name="Mcevoy S.L."/>
        </authorList>
    </citation>
    <scope>NUCLEOTIDE SEQUENCE</scope>
    <source>
        <strain evidence="1">NS2018</strain>
        <tissue evidence="1">Leaf</tissue>
    </source>
</reference>
<accession>A0AA39RH93</accession>
<dbReference type="AlphaFoldDB" id="A0AA39RH93"/>
<sequence length="133" mass="15613">MVYPIQFHKVIEVLNLDEETKKLPRLLMVEQYYLFSKEVKPSTALEEVLEVKEMSLTHSRLGGIMSILEFDNNVGKHQCALFLDLHQSNVHHSWRLTKSIEDIYEQYMQKEIDEIPEPVTTKTRGADVLLLWL</sequence>
<comment type="caution">
    <text evidence="1">The sequence shown here is derived from an EMBL/GenBank/DDBJ whole genome shotgun (WGS) entry which is preliminary data.</text>
</comment>
<protein>
    <submittedName>
        <fullName evidence="1">Uncharacterized protein</fullName>
    </submittedName>
</protein>
<name>A0AA39RH93_ACESA</name>
<proteinExistence type="predicted"/>
<dbReference type="Proteomes" id="UP001168877">
    <property type="component" value="Unassembled WGS sequence"/>
</dbReference>
<reference evidence="1" key="1">
    <citation type="journal article" date="2022" name="Plant J.">
        <title>Strategies of tolerance reflected in two North American maple genomes.</title>
        <authorList>
            <person name="McEvoy S.L."/>
            <person name="Sezen U.U."/>
            <person name="Trouern-Trend A."/>
            <person name="McMahon S.M."/>
            <person name="Schaberg P.G."/>
            <person name="Yang J."/>
            <person name="Wegrzyn J.L."/>
            <person name="Swenson N.G."/>
        </authorList>
    </citation>
    <scope>NUCLEOTIDE SEQUENCE</scope>
    <source>
        <strain evidence="1">NS2018</strain>
    </source>
</reference>
<dbReference type="EMBL" id="JAUESC010000387">
    <property type="protein sequence ID" value="KAK0573472.1"/>
    <property type="molecule type" value="Genomic_DNA"/>
</dbReference>
<evidence type="ECO:0000313" key="1">
    <source>
        <dbReference type="EMBL" id="KAK0573472.1"/>
    </source>
</evidence>
<evidence type="ECO:0000313" key="2">
    <source>
        <dbReference type="Proteomes" id="UP001168877"/>
    </source>
</evidence>